<evidence type="ECO:0000256" key="2">
    <source>
        <dbReference type="SAM" id="MobiDB-lite"/>
    </source>
</evidence>
<dbReference type="InterPro" id="IPR003034">
    <property type="entry name" value="SAP_dom"/>
</dbReference>
<dbReference type="Gene3D" id="1.10.720.30">
    <property type="entry name" value="SAP domain"/>
    <property type="match status" value="1"/>
</dbReference>
<sequence>KWCNNKDSGMTMDRERHNLCLVLLYIATVIVWCYGEKMVFKTGFEYQYTFDSTAELVNVGKFLIKAKLGFTNIQDLEDGQEILMKVYQFTFAPEQDPSIIGHNLDLSKWFSFVMTHRGEILRVYHPSNEDNEALSVKKGFAGLLSSKIYTEEEIKHNNPSGQFEYSAEEFGHEGPHSSNYTIQKTDTGKVFKKVRSKYDHPISHAVSSFEKTLHFHDNLETIHSVMVKEELLIPGASKSGFDPYFAMRPVKTVNEFGKNEFPEIRAITNGELRFLTRTNVDDSLQKPLKDLTIGTIQISVKVKKTPMEKNLTQVLEHVNGNLSCIMKQPKGGSPEFIHCSTHLQKALANLPTSELEKLADYHFRPRGKQFSSYTVQVEQDAMLDALGSLQTNDSQMILYKYIFNSDTVDERLIQRLLVHISVMDDLPNQVLINGVKQICETRHLGKQPLSTETYHRTILSLGSIANKLDKHGQKDQAKEITQYLQNVLGLHDPWVYRQKRSAMTEEEAIEYDTFKVTLVGALGNARHDDSYHYIISHMNDTNSPWIKRAAVFALRHYQHQKAADALLTAALTDEDENVRYEALLQYQSHPLSQIIMPLYTRFDGNGRYITDPYESGIVDIQSHPMSKRGILDEGLKFRLEAPSVDWQKRIGTSDIGASFGLIMANLFDLKDFDPKFGFSIVKQFIGQIQKIVSAIKDGVDTFTALINGDLSIQSIVEDFITALKNIPGRVMGLGSRINQVVMRLQQIRIEKLPSFVQPLQNLVKYVTGFIDNIQMDVMTFYNRIVETVTIIIPQSATQIFQSAKNIVRSFAGILKDPKTALGDIGKTVINIILSIKRLLNAKDKLEEVIPKKDPVPYWMKISTVRDEVLEKRDTALQALENSGESWIKQQLNPGDDLIKKFTNGNYSQEDLRRQIIAELKSITNDILQPFNDVQDLGGEFLNQFFKLFNLVKDIKEAWSLLKNGYEEARTLLDKIFGPKCHKDFPRDIRDRGGGCSKDGTFPGLDKYEHGGVDVEIAEGRDVVAPFSGVAILSDRPDEIKIIDSSDLALGSVIVLTNVAPDERIQNPNDASYTKFYVGKGDQIGTATKSPCTGMNHIHLAVLRGGGAVDPTNFLESKLVEAPKWVQECDDMKLVFKNEVLVDRVLIGIGGKKSEDKTPDIPGSGDKPEEVDEDKRPGQDLDGYKSDANSMYNRVKSSLSEYSKKINSTSALFDASDSGSNGFGATVENFLKQTVAFLERFSIRRLKMGEIIYLLDFLQMTEIREKLAEILKKIKLLVDTKPCMNPYIMPDKDLQVELMNRGLDTGGSREQQIERLSSISYSCPLISLSMPESEMMYCSLDEQCLGLECCITINVFDLLQMTVHAFVRYDPCANQIHMGFSDWEKTFNVLQEGFEDTSIIGSQLNFLGGLQLLIKYQIQKTEAEVVATVGAGVCKDGNTKDCPAFFNLLEDAVLPIPICNPDGSITWPKGCIKYTLFSIQDLLAKTPPCPKPETFTMAALLDELTQRNLSTYGTKEELIQRLKKDDLSCEHNGKILSLPEITNSSLNKLLYYKIASDCMKLYVCLDITLPEWNFTKALSASLELDPCNFILKAAFESFSKTFVLIDYEWGVEKTVDISSNWKVRFIVDKDNDKKVFDVDLGLKNQFIDDMFLQNIEIPIPVCNEDFSIGGMKNWTSLAAALGGELTNEAFNLLLKQAGLDVILHDSSCVEQTASHECLGVLNITDILSSSLSNVARCKLTDSCNGLQCCWGLNFTIPLSSKKVHFDIPFGFKLDACKFMFEAWIGSYHHTEKLLQYDWGKPGVLKIGKGDPTPVEISYMVDQYPDGFIVDVVITLCVPVDGKAFCYPEEGLHVLNKARLPACNLKQITSIMNFSLTEWLADQNFSLDGQLGEAGLKLLLMQLGLDKYLRKPSCDRKRTPYTPSVSGWNNICPLSFVNLPSLPNNYLTCHIPDYCTGIDCCVDVKQLGLSFNIKLDVNTCNYYVAGYIETFGFNFSLLDYEWGKTEVKTILGIFKLMYTIKKPPKETIFIIDLGIRACFEKNGSCIIDIMVMKGTEVPQPLCDMSAVLGSDFYGWLGNHGLAGLIPSDKQWGEAINLFSQLLGLDKYYKDPQCSKNEGLYAPVHSGFKNECPVVSNLPETPQSVVCNLPNYCTGLDCCVELEWLKRSVHIYFHIDSCQYIVRGGIEKFTFEENILDYEWGTVREIELLHIMKIRDFSFLANAINIFNARTFIIRFKLERLDGEKKLIANLDFSLCMEGSGPCQFELSILKQTILPQPLCDMNMNFSINDFSLTNWMKTKGVDAGKALTSSLIVYLLRDLGLNELLLKHPCERIKAPYSPSKNGWNKACPANIELPILRNDMSCYIPDYCTGVDCCTYVDLVRRSFRTYFLLNACNFSIEAGIERLSFKIMLLNYTWGKIEHLTLRNVIRISYSVFDLTSEKKYLLSLNLSICFEADACLITEPVLTNVILPKVLCDWNSGFLIPDFSLEGWLKENGYELGRPLMSLAASKLIEGLGLSRYLQDVPCNRSSHIYSPSNNGWNKGCPSTVDISPLPSTLTCHIPNYCTGVDCCVDVGLIGKSFHVYVFLDTCSYTLTVGIEKSMVTKSLISYKFGTVENFNLLGVMKIRFSILDLKTDKQLVINLDMSICFESHGPCVFTQTIFRDTKIPKPGCDWSGKNEIIDLTWSKFKEGLNIDISGVIAGPVVDVFLEKIGIAPFLKEHRCLRQGATYSSSSKGWSSACPAVLSKLPTLPDSISCHVPDYCTGIDCCVEIKSIQRNFNLYLLLDACSYQLTVGIEKFMLNRTLFNYKWGTVEHMTLKNIFRIDFAVEDLPTLKKYSVSLNISVCFQSSCDINVLVVNQMEFPKPLCNWEGNFNLPELSLDTWLENAGIQAGEKLTDLLVSHLLEDLGISPYLMSPECQKSSSPFSPAVQGWNKECRSNLSLPALPDYIGCHISADCQKVDCCVEVQRIRRSFNVHLHMDTCNFRFSIGIEQLQANVSLIDYEWGEVKHIALTGFVRLSYNIIDLQAEHMYQITLNMSICFTNGDNCVIQKTLLKESKITKPTCNWERGFALPDFSLSQFLLDHKADGVKLLSGLLLAKLYETLGIGEYLEEKPCHRSQSPYSSAVNGWSKACPLNVPTSTLPDTVTCHIPDYCTGMECCMDVEIMGRGLHAYILMDSCNYRLVVGIENMKINISLLDYQFGEDQFYLLGVVHLDYQIEEKITDGIFIVSVNLSLCLESGQDCQLVFPIFTKTILPKPLCNWESGFSIPDFSLESWLHRNGFEITGQLQAAAVDILLEQLGISHYLLKQPCIRNNYPFIPQQNGWNDECKTKSNLTALPGVISCHRSDLCTEITCCADVELIGRSISVSIMLDACKYRLSLKIEQFIVEVHFRDYDFILSEALDSTAFEISLNMSVCFESDANRCVLQVPIITNAILLKPFCTWGTDFSLPVFSLGKWIADNNVKNLTETVVSSLLDHLGISKFLGDRNCHNDTSKYTQDNGGWKNDCPSLSRGTFLPALPGTSSCYIPDYCTGIECCLDVPLIKRSIHVYVEFDVCKYKMKLGIENFNTNIMLYNFDWGLKKTLQLQGVFQVEFTAYDINAENKLLIDLEFKACFSTDWDCDLIVPVFKKLEISKSICSWNVGFIKEDFSLTNWLKDLGLNSTDDMTQVFADRLLDELGLSDYLSGQQCRIDTESISSSECTSILSIPHLPDLFMCHMVGNCSKLECCVNVTSIRKSFRFHILLDTWNYQLSLGVENFMRNISFLNFDWGSIQEFSFFGLLKIRYQIHDLEGAGMFLLNLNLSICLSANQDCDYNFILFNNAKWAKTQWSLEAGFMDPDFSLKEWLKSKQLDMQSKLDRFDTTVLLDKLGILKFLQKNQCDRSSLVYSPSVRGWKNECPSKRFLPDLPSESISCYVPEYCTEVRCCLYVGFLGKSFEIFFKFDEGNYFIHIQIEKLKKNILFSNFQWGIPHIFDIFGILRIKFTVDNIKSRASYLVDLEASLCLDKTYCILDVSIFKQLQLPQISQDWNKKFKILDFSLTRWKQDNGISNGSLKGLLTTRLLEELGIAEYLFQPSCDRSLIPYTPSIGGWNTECPLLTSLPHLPDTVSCHITDQCLNLICCIDVSVIGWSFNLALEIDLCSYRLIAQIEKMTRHMMLINYRWGQVETVSLYGPVKLEYSLYDLTGEKSILLTLSVLICTEAGRSCDTRLTLLDQEKLPKPLCSWNNTNLLQVISLDGWLMKRGFTLGALTEQGALLLLEYLGVAQYLKQPACAIQDKGTFKKLGQWTNFCPAISKLPDLPGQVACNLYNTCTSLECCVQVPIIKRNVQFMVSIDTCQLRLTLGIENMLVNISLLDYQWGQMMTFSILDIYQIQYRISDLKSEQIFEVDLNFSMCIEAGNNCQMKVPVLSHSRLPKLICNLKLGYTLPDFSLSKWLQGQGLSNLTTLTDSMKSLLMEQLGVAMYIREQQCNRMEPPFNSPNMDWNKACSLDIYLPALPDNLSCHIGESCTSVDCCLDIPLISQAIEFKVHVDICAFTMVVGIENYSHNISLFNYEFGKEENVWLMGLFRIDFTIYDLSSKNVYLVNLDISVCWDANRSKDCDVDISVFRNTLLPKIPCNPTPEYNIPDFSLDQWLQRQGLTAHEILTGQNLNKLMDDLGLTKFLITEQCSGKQTPYIPSTRGWRIDCPQDLILPQLASDVACYIPDYCTKVDCCVQLDRLNRSFHVYVHIDTCHYQLTLSLEKLTFNHSLLEYQWGTDQHVWLFGLVRMSFRVNDLSMENSYLVNLNISICPEAYGNCALMVNVLNDTKLPKINCNWERYFEIPDFSLQSWYKQNGLGLSQQLDSYMVSRLLEETGIAEYMRSVQCTHKALPFLGGSDGWNKECPFDLQLVPLHNGFSCHIPTSCTGVDCCVDVDLIGRSIRTFVLIDPCDNKMAIGIEKLVANLSLSDYRFGQVEHFWLKGIFRIDFRIFDLKTEGMYLVNLNISICFEARNSCNVGFPVMTNTKLTKRQCQLNEGFTIAGFSPQAWLENQGITLGSVLPDLVKSQLLEQLGVTQYLNTEQCNINTQLYQPNTYGWKNACPRLSSNIILPDMVYCHVSDTCTSLDCCVDVELLSHSFHLYLYIDTCDQRVTVGIERLKFDLMMVDYIWGTVQEVFLKGIVRVRFSMDDLAGEKVYLLNLNISVCLDGKAPCVINTHVFENTRLSKPICDWNSNFTIPGFSLIEWTVTNDYPLGQSLTSLAQEKLVEALGLAPYLLQKPCNYTTGPFSLAVDGWIKDCVIDQHPASLPEFMVCHIPRSCTGVECCTFVNTLDRTFSTFLHLDPCTYRLSIGIEELQFNISLLNYDWGEKKTFYLAGVVRMEFSIEDLSAERLYLVNMMLSVCFETRSSCMIKIPLLQNTLMPKALCSGKLDYYVSDFSLQAWLQENGLHVYQTLTSLDISKLLEKMGISYLLNDDQCDRQQVPFVPNSDGWNSSCPYDIKLPSLPSGVACHVPSLCTGVQCCVDVEFLNRSFNAFLLLDSCNYKLTVGIEKLNFTKHLFDYSWGKQDQFWLFGAVRLDYTIINIASEAKFLVNLTLSVCFEANDSCSKMIPVFRNALLPKVTCDWSLDFVNPEFSLKKWYQEMNVPTGYNLGGHMLLQLLNDLGLTPYLLDQQCDPYDNPYTPTIVDGWNITCPSKVETLTLPNSVVCHIPAYCTGVQCCMNVELLQRHISTHLVLDSCNYLLTVSIEKLSFSIALFDFEYGKKTSVQLQGVFGV</sequence>
<feature type="non-terminal residue" evidence="5">
    <location>
        <position position="1"/>
    </location>
</feature>
<feature type="compositionally biased region" description="Basic and acidic residues" evidence="2">
    <location>
        <begin position="1172"/>
        <end position="1184"/>
    </location>
</feature>
<organism evidence="5 6">
    <name type="scientific">Sinanodonta woodiana</name>
    <name type="common">Chinese pond mussel</name>
    <name type="synonym">Anodonta woodiana</name>
    <dbReference type="NCBI Taxonomy" id="1069815"/>
    <lineage>
        <taxon>Eukaryota</taxon>
        <taxon>Metazoa</taxon>
        <taxon>Spiralia</taxon>
        <taxon>Lophotrochozoa</taxon>
        <taxon>Mollusca</taxon>
        <taxon>Bivalvia</taxon>
        <taxon>Autobranchia</taxon>
        <taxon>Heteroconchia</taxon>
        <taxon>Palaeoheterodonta</taxon>
        <taxon>Unionida</taxon>
        <taxon>Unionoidea</taxon>
        <taxon>Unionidae</taxon>
        <taxon>Unioninae</taxon>
        <taxon>Sinanodonta</taxon>
    </lineage>
</organism>
<dbReference type="Gene3D" id="2.30.230.10">
    <property type="entry name" value="Lipovitellin, beta-sheet shell regions, chain A"/>
    <property type="match status" value="1"/>
</dbReference>
<evidence type="ECO:0000313" key="6">
    <source>
        <dbReference type="Proteomes" id="UP001634394"/>
    </source>
</evidence>
<evidence type="ECO:0000259" key="3">
    <source>
        <dbReference type="PROSITE" id="PS50800"/>
    </source>
</evidence>
<dbReference type="PROSITE" id="PS51211">
    <property type="entry name" value="VITELLOGENIN"/>
    <property type="match status" value="1"/>
</dbReference>
<comment type="caution">
    <text evidence="1">Lacks conserved residue(s) required for the propagation of feature annotation.</text>
</comment>
<evidence type="ECO:0000259" key="4">
    <source>
        <dbReference type="PROSITE" id="PS51211"/>
    </source>
</evidence>
<name>A0ABD3WK79_SINWO</name>
<dbReference type="Gene3D" id="1.25.10.20">
    <property type="entry name" value="Vitellinogen, superhelical"/>
    <property type="match status" value="1"/>
</dbReference>
<dbReference type="InterPro" id="IPR036361">
    <property type="entry name" value="SAP_dom_sf"/>
</dbReference>
<accession>A0ABD3WK79</accession>
<gene>
    <name evidence="5" type="ORF">ACJMK2_037008</name>
</gene>
<dbReference type="SUPFAM" id="SSF48371">
    <property type="entry name" value="ARM repeat"/>
    <property type="match status" value="1"/>
</dbReference>
<dbReference type="Gene3D" id="2.70.70.10">
    <property type="entry name" value="Glucose Permease (Domain IIA)"/>
    <property type="match status" value="1"/>
</dbReference>
<keyword evidence="6" id="KW-1185">Reference proteome</keyword>
<proteinExistence type="predicted"/>
<feature type="domain" description="Vitellogenin" evidence="4">
    <location>
        <begin position="40"/>
        <end position="590"/>
    </location>
</feature>
<evidence type="ECO:0000256" key="1">
    <source>
        <dbReference type="PROSITE-ProRule" id="PRU00557"/>
    </source>
</evidence>
<dbReference type="InterPro" id="IPR015816">
    <property type="entry name" value="Vitellinogen_b-sht_N"/>
</dbReference>
<protein>
    <recommendedName>
        <fullName evidence="7">Vitellogenin</fullName>
    </recommendedName>
</protein>
<evidence type="ECO:0000313" key="5">
    <source>
        <dbReference type="EMBL" id="KAL3873931.1"/>
    </source>
</evidence>
<feature type="non-terminal residue" evidence="5">
    <location>
        <position position="5754"/>
    </location>
</feature>
<feature type="region of interest" description="Disordered" evidence="2">
    <location>
        <begin position="1152"/>
        <end position="1186"/>
    </location>
</feature>
<reference evidence="5 6" key="1">
    <citation type="submission" date="2024-11" db="EMBL/GenBank/DDBJ databases">
        <title>Chromosome-level genome assembly of the freshwater bivalve Anodonta woodiana.</title>
        <authorList>
            <person name="Chen X."/>
        </authorList>
    </citation>
    <scope>NUCLEOTIDE SEQUENCE [LARGE SCALE GENOMIC DNA]</scope>
    <source>
        <strain evidence="5">MN2024</strain>
        <tissue evidence="5">Gills</tissue>
    </source>
</reference>
<feature type="domain" description="SAP" evidence="3">
    <location>
        <begin position="1491"/>
        <end position="1525"/>
    </location>
</feature>
<dbReference type="Proteomes" id="UP001634394">
    <property type="component" value="Unassembled WGS sequence"/>
</dbReference>
<dbReference type="Pfam" id="PF13646">
    <property type="entry name" value="HEAT_2"/>
    <property type="match status" value="1"/>
</dbReference>
<comment type="caution">
    <text evidence="5">The sequence shown here is derived from an EMBL/GenBank/DDBJ whole genome shotgun (WGS) entry which is preliminary data.</text>
</comment>
<dbReference type="SMART" id="SM00513">
    <property type="entry name" value="SAP"/>
    <property type="match status" value="2"/>
</dbReference>
<dbReference type="EMBL" id="JBJQND010000006">
    <property type="protein sequence ID" value="KAL3873931.1"/>
    <property type="molecule type" value="Genomic_DNA"/>
</dbReference>
<dbReference type="PROSITE" id="PS50800">
    <property type="entry name" value="SAP"/>
    <property type="match status" value="1"/>
</dbReference>
<dbReference type="InterPro" id="IPR016024">
    <property type="entry name" value="ARM-type_fold"/>
</dbReference>
<dbReference type="InterPro" id="IPR011055">
    <property type="entry name" value="Dup_hybrid_motif"/>
</dbReference>
<dbReference type="InterPro" id="IPR001747">
    <property type="entry name" value="Vitellogenin_N"/>
</dbReference>
<evidence type="ECO:0008006" key="7">
    <source>
        <dbReference type="Google" id="ProtNLM"/>
    </source>
</evidence>
<dbReference type="InterPro" id="IPR011030">
    <property type="entry name" value="Lipovitellin_superhlx_dom"/>
</dbReference>